<keyword evidence="15" id="KW-1185">Reference proteome</keyword>
<evidence type="ECO:0000256" key="2">
    <source>
        <dbReference type="ARBA" id="ARBA00001966"/>
    </source>
</evidence>
<name>A0A084ILL4_SALHC</name>
<proteinExistence type="predicted"/>
<keyword evidence="5 11" id="KW-0479">Metal-binding</keyword>
<dbReference type="GO" id="GO:0009055">
    <property type="term" value="F:electron transfer activity"/>
    <property type="evidence" value="ECO:0007669"/>
    <property type="project" value="InterPro"/>
</dbReference>
<dbReference type="PROSITE" id="PS00198">
    <property type="entry name" value="4FE4S_FER_1"/>
    <property type="match status" value="1"/>
</dbReference>
<evidence type="ECO:0000256" key="11">
    <source>
        <dbReference type="RuleBase" id="RU364098"/>
    </source>
</evidence>
<dbReference type="InterPro" id="IPR050294">
    <property type="entry name" value="RnfB_subfamily"/>
</dbReference>
<evidence type="ECO:0000313" key="15">
    <source>
        <dbReference type="Proteomes" id="UP000028302"/>
    </source>
</evidence>
<feature type="domain" description="4Fe-4S ferredoxin-type" evidence="13">
    <location>
        <begin position="1"/>
        <end position="30"/>
    </location>
</feature>
<comment type="cofactor">
    <cofactor evidence="1 11">
        <name>[3Fe-4S] cluster</name>
        <dbReference type="ChEBI" id="CHEBI:21137"/>
    </cofactor>
</comment>
<dbReference type="InterPro" id="IPR054829">
    <property type="entry name" value="FdxA"/>
</dbReference>
<evidence type="ECO:0000256" key="12">
    <source>
        <dbReference type="SAM" id="MobiDB-lite"/>
    </source>
</evidence>
<evidence type="ECO:0000256" key="10">
    <source>
        <dbReference type="ARBA" id="ARBA00023291"/>
    </source>
</evidence>
<evidence type="ECO:0000256" key="4">
    <source>
        <dbReference type="ARBA" id="ARBA00022485"/>
    </source>
</evidence>
<keyword evidence="8 11" id="KW-0408">Iron</keyword>
<keyword evidence="9 11" id="KW-0411">Iron-sulfur</keyword>
<accession>A0A084ILL4</accession>
<dbReference type="PRINTS" id="PR00354">
    <property type="entry name" value="7FE8SFRDOXIN"/>
</dbReference>
<dbReference type="InterPro" id="IPR000813">
    <property type="entry name" value="7Fe_ferredoxin"/>
</dbReference>
<feature type="region of interest" description="Disordered" evidence="12">
    <location>
        <begin position="86"/>
        <end position="107"/>
    </location>
</feature>
<dbReference type="InterPro" id="IPR017900">
    <property type="entry name" value="4Fe4S_Fe_S_CS"/>
</dbReference>
<dbReference type="SUPFAM" id="SSF54862">
    <property type="entry name" value="4Fe-4S ferredoxins"/>
    <property type="match status" value="1"/>
</dbReference>
<evidence type="ECO:0000256" key="1">
    <source>
        <dbReference type="ARBA" id="ARBA00001927"/>
    </source>
</evidence>
<dbReference type="GO" id="GO:0051539">
    <property type="term" value="F:4 iron, 4 sulfur cluster binding"/>
    <property type="evidence" value="ECO:0007669"/>
    <property type="project" value="UniProtKB-KW"/>
</dbReference>
<dbReference type="OrthoDB" id="9803397at2"/>
<keyword evidence="6 11" id="KW-0677">Repeat</keyword>
<feature type="domain" description="4Fe-4S ferredoxin-type" evidence="13">
    <location>
        <begin position="31"/>
        <end position="60"/>
    </location>
</feature>
<evidence type="ECO:0000256" key="7">
    <source>
        <dbReference type="ARBA" id="ARBA00022982"/>
    </source>
</evidence>
<gene>
    <name evidence="14" type="ORF">C41B8_09476</name>
</gene>
<dbReference type="AlphaFoldDB" id="A0A084ILL4"/>
<keyword evidence="7 11" id="KW-0249">Electron transport</keyword>
<dbReference type="RefSeq" id="WP_037337034.1">
    <property type="nucleotide sequence ID" value="NZ_APNK01000011.1"/>
</dbReference>
<evidence type="ECO:0000256" key="6">
    <source>
        <dbReference type="ARBA" id="ARBA00022737"/>
    </source>
</evidence>
<dbReference type="PROSITE" id="PS51379">
    <property type="entry name" value="4FE4S_FER_2"/>
    <property type="match status" value="2"/>
</dbReference>
<keyword evidence="3 11" id="KW-0813">Transport</keyword>
<evidence type="ECO:0000259" key="13">
    <source>
        <dbReference type="PROSITE" id="PS51379"/>
    </source>
</evidence>
<dbReference type="InterPro" id="IPR022569">
    <property type="entry name" value="Fd_C"/>
</dbReference>
<evidence type="ECO:0000256" key="3">
    <source>
        <dbReference type="ARBA" id="ARBA00022448"/>
    </source>
</evidence>
<dbReference type="GO" id="GO:0051538">
    <property type="term" value="F:3 iron, 4 sulfur cluster binding"/>
    <property type="evidence" value="ECO:0007669"/>
    <property type="project" value="UniProtKB-KW"/>
</dbReference>
<dbReference type="NCBIfam" id="NF045490">
    <property type="entry name" value="FdxA_Protbact"/>
    <property type="match status" value="1"/>
</dbReference>
<dbReference type="GO" id="GO:0046872">
    <property type="term" value="F:metal ion binding"/>
    <property type="evidence" value="ECO:0007669"/>
    <property type="project" value="UniProtKB-KW"/>
</dbReference>
<dbReference type="STRING" id="1304275.C41B8_09476"/>
<evidence type="ECO:0000256" key="8">
    <source>
        <dbReference type="ARBA" id="ARBA00023004"/>
    </source>
</evidence>
<reference evidence="14 15" key="1">
    <citation type="submission" date="2013-03" db="EMBL/GenBank/DDBJ databases">
        <title>Salinisphaera hydrothermalis C41B8 Genome Sequencing.</title>
        <authorList>
            <person name="Li C."/>
            <person name="Lai Q."/>
            <person name="Shao Z."/>
        </authorList>
    </citation>
    <scope>NUCLEOTIDE SEQUENCE [LARGE SCALE GENOMIC DNA]</scope>
    <source>
        <strain evidence="14 15">C41B8</strain>
    </source>
</reference>
<comment type="caution">
    <text evidence="14">The sequence shown here is derived from an EMBL/GenBank/DDBJ whole genome shotgun (WGS) entry which is preliminary data.</text>
</comment>
<dbReference type="eggNOG" id="COG1146">
    <property type="taxonomic scope" value="Bacteria"/>
</dbReference>
<keyword evidence="10 11" id="KW-0003">3Fe-4S</keyword>
<protein>
    <recommendedName>
        <fullName evidence="11">Ferredoxin</fullName>
    </recommendedName>
</protein>
<dbReference type="Gene3D" id="3.30.70.20">
    <property type="match status" value="1"/>
</dbReference>
<dbReference type="InterPro" id="IPR017896">
    <property type="entry name" value="4Fe4S_Fe-S-bd"/>
</dbReference>
<evidence type="ECO:0000313" key="14">
    <source>
        <dbReference type="EMBL" id="KEZ77598.1"/>
    </source>
</evidence>
<dbReference type="Proteomes" id="UP000028302">
    <property type="component" value="Unassembled WGS sequence"/>
</dbReference>
<sequence length="107" mass="12147">MTFVVTENCIKCKYTDCVEVCPVDCFHEGPNFLAIDPEECIDCTLCEPECPVEAIVSEDDLPEDQADFLQLNAELAAEWPVITEVKKPPEDADEWADKPNKRELLER</sequence>
<evidence type="ECO:0000256" key="5">
    <source>
        <dbReference type="ARBA" id="ARBA00022723"/>
    </source>
</evidence>
<comment type="cofactor">
    <cofactor evidence="2 11">
        <name>[4Fe-4S] cluster</name>
        <dbReference type="ChEBI" id="CHEBI:49883"/>
    </cofactor>
</comment>
<dbReference type="PANTHER" id="PTHR42859">
    <property type="entry name" value="OXIDOREDUCTASE"/>
    <property type="match status" value="1"/>
</dbReference>
<dbReference type="EMBL" id="APNK01000011">
    <property type="protein sequence ID" value="KEZ77598.1"/>
    <property type="molecule type" value="Genomic_DNA"/>
</dbReference>
<dbReference type="PATRIC" id="fig|1304275.5.peg.1930"/>
<organism evidence="14 15">
    <name type="scientific">Salinisphaera hydrothermalis (strain C41B8)</name>
    <dbReference type="NCBI Taxonomy" id="1304275"/>
    <lineage>
        <taxon>Bacteria</taxon>
        <taxon>Pseudomonadati</taxon>
        <taxon>Pseudomonadota</taxon>
        <taxon>Gammaproteobacteria</taxon>
        <taxon>Salinisphaerales</taxon>
        <taxon>Salinisphaeraceae</taxon>
        <taxon>Salinisphaera</taxon>
    </lineage>
</organism>
<dbReference type="PANTHER" id="PTHR42859:SF2">
    <property type="entry name" value="FERREDOXIN"/>
    <property type="match status" value="1"/>
</dbReference>
<keyword evidence="4 11" id="KW-0004">4Fe-4S</keyword>
<comment type="function">
    <text evidence="11">Ferredoxins are iron-sulfur proteins that transfer electrons in a wide variety of metabolic reactions.</text>
</comment>
<evidence type="ECO:0000256" key="9">
    <source>
        <dbReference type="ARBA" id="ARBA00023014"/>
    </source>
</evidence>
<dbReference type="Pfam" id="PF00037">
    <property type="entry name" value="Fer4"/>
    <property type="match status" value="1"/>
</dbReference>
<dbReference type="Pfam" id="PF11953">
    <property type="entry name" value="DUF3470"/>
    <property type="match status" value="1"/>
</dbReference>